<comment type="caution">
    <text evidence="1">The sequence shown here is derived from an EMBL/GenBank/DDBJ whole genome shotgun (WGS) entry which is preliminary data.</text>
</comment>
<gene>
    <name evidence="1" type="ORF">FN960_08085</name>
</gene>
<organism evidence="1 2">
    <name type="scientific">Alkalicoccobacillus porphyridii</name>
    <dbReference type="NCBI Taxonomy" id="2597270"/>
    <lineage>
        <taxon>Bacteria</taxon>
        <taxon>Bacillati</taxon>
        <taxon>Bacillota</taxon>
        <taxon>Bacilli</taxon>
        <taxon>Bacillales</taxon>
        <taxon>Bacillaceae</taxon>
        <taxon>Alkalicoccobacillus</taxon>
    </lineage>
</organism>
<dbReference type="AlphaFoldDB" id="A0A553ZZU3"/>
<dbReference type="Proteomes" id="UP000318521">
    <property type="component" value="Unassembled WGS sequence"/>
</dbReference>
<accession>A0A553ZZU3</accession>
<evidence type="ECO:0000313" key="1">
    <source>
        <dbReference type="EMBL" id="TSB46970.1"/>
    </source>
</evidence>
<evidence type="ECO:0000313" key="2">
    <source>
        <dbReference type="Proteomes" id="UP000318521"/>
    </source>
</evidence>
<proteinExistence type="predicted"/>
<dbReference type="EMBL" id="VLXZ01000004">
    <property type="protein sequence ID" value="TSB46970.1"/>
    <property type="molecule type" value="Genomic_DNA"/>
</dbReference>
<dbReference type="OrthoDB" id="2973066at2"/>
<dbReference type="RefSeq" id="WP_143848200.1">
    <property type="nucleotide sequence ID" value="NZ_VLXZ01000004.1"/>
</dbReference>
<protein>
    <submittedName>
        <fullName evidence="1">Uncharacterized protein</fullName>
    </submittedName>
</protein>
<sequence>MSIEQELLNEFEAKELTDLLEMMEDAKVGDLKEVELVESIGLLYDQELNQKLLKWLEEQGVELVYVTDDEEDEG</sequence>
<keyword evidence="2" id="KW-1185">Reference proteome</keyword>
<name>A0A553ZZU3_9BACI</name>
<reference evidence="1 2" key="1">
    <citation type="submission" date="2019-07" db="EMBL/GenBank/DDBJ databases">
        <authorList>
            <person name="Park Y.J."/>
            <person name="Jeong S.E."/>
            <person name="Jung H.S."/>
        </authorList>
    </citation>
    <scope>NUCLEOTIDE SEQUENCE [LARGE SCALE GENOMIC DNA]</scope>
    <source>
        <strain evidence="2">P16(2019)</strain>
    </source>
</reference>